<gene>
    <name evidence="2" type="ORF">SAMN05216233_1272</name>
</gene>
<reference evidence="2 3" key="1">
    <citation type="submission" date="2016-10" db="EMBL/GenBank/DDBJ databases">
        <authorList>
            <person name="de Groot N.N."/>
        </authorList>
    </citation>
    <scope>NUCLEOTIDE SEQUENCE [LARGE SCALE GENOMIC DNA]</scope>
    <source>
        <strain evidence="2 3">AA1</strain>
    </source>
</reference>
<dbReference type="Proteomes" id="UP000198870">
    <property type="component" value="Unassembled WGS sequence"/>
</dbReference>
<dbReference type="SUPFAM" id="SSF52540">
    <property type="entry name" value="P-loop containing nucleoside triphosphate hydrolases"/>
    <property type="match status" value="1"/>
</dbReference>
<feature type="domain" description="Thymidylate kinase-like" evidence="1">
    <location>
        <begin position="12"/>
        <end position="171"/>
    </location>
</feature>
<protein>
    <submittedName>
        <fullName evidence="2">Thymidylate kinase</fullName>
    </submittedName>
</protein>
<dbReference type="GO" id="GO:0016301">
    <property type="term" value="F:kinase activity"/>
    <property type="evidence" value="ECO:0007669"/>
    <property type="project" value="UniProtKB-KW"/>
</dbReference>
<evidence type="ECO:0000313" key="3">
    <source>
        <dbReference type="Proteomes" id="UP000198870"/>
    </source>
</evidence>
<organism evidence="2 3">
    <name type="scientific">Desulfoluna spongiiphila</name>
    <dbReference type="NCBI Taxonomy" id="419481"/>
    <lineage>
        <taxon>Bacteria</taxon>
        <taxon>Pseudomonadati</taxon>
        <taxon>Thermodesulfobacteriota</taxon>
        <taxon>Desulfobacteria</taxon>
        <taxon>Desulfobacterales</taxon>
        <taxon>Desulfolunaceae</taxon>
        <taxon>Desulfoluna</taxon>
    </lineage>
</organism>
<proteinExistence type="predicted"/>
<accession>A0A1G5JA24</accession>
<keyword evidence="3" id="KW-1185">Reference proteome</keyword>
<sequence>MDTNIKKKIVVLDGADNTGKSKLSENLAREINAIVIQQPSPSNSVGFLRNVVKKEQNIEPFARQLLHSISHTVDFYETMLISENTIVMDRCYISALVYGELCGLNQNQLNLIHNIHKSIYSRLNNLFDVHIFILTKKQPFRTNDESIYEQVLNWQDINMIYQKLSRTCDKYFFLENENIDLIDLDQFNSIDNIVSHIRNCIKL</sequence>
<dbReference type="InterPro" id="IPR039430">
    <property type="entry name" value="Thymidylate_kin-like_dom"/>
</dbReference>
<dbReference type="Gene3D" id="3.40.50.300">
    <property type="entry name" value="P-loop containing nucleotide triphosphate hydrolases"/>
    <property type="match status" value="1"/>
</dbReference>
<dbReference type="InterPro" id="IPR027417">
    <property type="entry name" value="P-loop_NTPase"/>
</dbReference>
<keyword evidence="2" id="KW-0418">Kinase</keyword>
<keyword evidence="2" id="KW-0808">Transferase</keyword>
<evidence type="ECO:0000259" key="1">
    <source>
        <dbReference type="Pfam" id="PF02223"/>
    </source>
</evidence>
<dbReference type="AlphaFoldDB" id="A0A1G5JA24"/>
<evidence type="ECO:0000313" key="2">
    <source>
        <dbReference type="EMBL" id="SCY85223.1"/>
    </source>
</evidence>
<dbReference type="EMBL" id="FMUX01000027">
    <property type="protein sequence ID" value="SCY85223.1"/>
    <property type="molecule type" value="Genomic_DNA"/>
</dbReference>
<name>A0A1G5JA24_9BACT</name>
<dbReference type="Pfam" id="PF02223">
    <property type="entry name" value="Thymidylate_kin"/>
    <property type="match status" value="1"/>
</dbReference>
<dbReference type="OrthoDB" id="9774907at2"/>